<name>A0A7X5R150_9MICO</name>
<reference evidence="3 4" key="1">
    <citation type="submission" date="2020-02" db="EMBL/GenBank/DDBJ databases">
        <title>Sequencing the genomes of 1000 actinobacteria strains.</title>
        <authorList>
            <person name="Klenk H.-P."/>
        </authorList>
    </citation>
    <scope>NUCLEOTIDE SEQUENCE [LARGE SCALE GENOMIC DNA]</scope>
    <source>
        <strain evidence="3 4">DSM 27960</strain>
    </source>
</reference>
<dbReference type="Gene3D" id="2.60.40.3440">
    <property type="match status" value="1"/>
</dbReference>
<dbReference type="EMBL" id="JAAMOX010000001">
    <property type="protein sequence ID" value="NIH53718.1"/>
    <property type="molecule type" value="Genomic_DNA"/>
</dbReference>
<protein>
    <recommendedName>
        <fullName evidence="5">Tandem-95 repeat protein</fullName>
    </recommendedName>
</protein>
<keyword evidence="1" id="KW-0812">Transmembrane</keyword>
<dbReference type="Proteomes" id="UP000541033">
    <property type="component" value="Unassembled WGS sequence"/>
</dbReference>
<evidence type="ECO:0008006" key="5">
    <source>
        <dbReference type="Google" id="ProtNLM"/>
    </source>
</evidence>
<feature type="transmembrane region" description="Helical" evidence="1">
    <location>
        <begin position="2254"/>
        <end position="2272"/>
    </location>
</feature>
<keyword evidence="4" id="KW-1185">Reference proteome</keyword>
<proteinExistence type="predicted"/>
<organism evidence="3 4">
    <name type="scientific">Lysinibacter cavernae</name>
    <dbReference type="NCBI Taxonomy" id="1640652"/>
    <lineage>
        <taxon>Bacteria</taxon>
        <taxon>Bacillati</taxon>
        <taxon>Actinomycetota</taxon>
        <taxon>Actinomycetes</taxon>
        <taxon>Micrococcales</taxon>
        <taxon>Microbacteriaceae</taxon>
        <taxon>Lysinibacter</taxon>
    </lineage>
</organism>
<dbReference type="Pfam" id="PF17963">
    <property type="entry name" value="Big_9"/>
    <property type="match status" value="4"/>
</dbReference>
<gene>
    <name evidence="3" type="ORF">FHX76_001586</name>
</gene>
<evidence type="ECO:0000256" key="2">
    <source>
        <dbReference type="SAM" id="SignalP"/>
    </source>
</evidence>
<dbReference type="RefSeq" id="WP_167149558.1">
    <property type="nucleotide sequence ID" value="NZ_JAAMOX010000001.1"/>
</dbReference>
<evidence type="ECO:0000256" key="1">
    <source>
        <dbReference type="SAM" id="Phobius"/>
    </source>
</evidence>
<keyword evidence="2" id="KW-0732">Signal</keyword>
<comment type="caution">
    <text evidence="3">The sequence shown here is derived from an EMBL/GenBank/DDBJ whole genome shotgun (WGS) entry which is preliminary data.</text>
</comment>
<evidence type="ECO:0000313" key="4">
    <source>
        <dbReference type="Proteomes" id="UP000541033"/>
    </source>
</evidence>
<feature type="signal peptide" evidence="2">
    <location>
        <begin position="1"/>
        <end position="36"/>
    </location>
</feature>
<keyword evidence="1" id="KW-0472">Membrane</keyword>
<accession>A0A7X5R150</accession>
<sequence length="2291" mass="231950">MSTFLGKKWGKHAAALLIVSLVAGAMSLTGALPASAAGVTSVTWSLVSDGTAPFDAEAGDGKDTGVKNGVVRTQDTVAWDMVVSAGSAGTSRFVAILPAGMVWTPQSAAGSVCNAAGGGTVTGSGTILTCNRTFDGGSFTIPVAARVGAVGNGASIIPSVTVDGGTYAASEVVKASATPKTNLAIYSSTPGGLTDPTLGMGISQVLTVYMGAPYLANNPQYFGYEALASQFTMGMDLPAGSIVKSVGTYSGGGTYAFSQASPGAPVSITANNVNTSYLNPVLDPGAGGLSPSLNVNDVRQVAAFRVTIFIPYAGNVAPDQTLFLKSQLKGFDPLSISGVSNFGPGFAPGQEPGFTCPAGFINAPHSTCSGLPYTRSSTAVVNASNSATLNGNATALMYGDYHGFSRGTEPVTVGQSFTTMNGLFNANTAEASATGAYGSVTWDPSLLTLNGAPRVVMALTGRNDAFYSAGQIPATPIPASDYELSYTDYVFANDADRKSRASFADPAITWVTDPSSLAGGINSVSSVRIKYLGEILPNRTLGVITPFTRSSGSRTAEVGAKLPWFWQFGDSTKLVKSTYNGTSADSPLGGNVQAVDALVRANFEWLEVAGQDLASAYPAGNAQRGDIVGLKLTPVVVGPVGSIDSVAKNVKATITMPNACLEPVAASLPSNVTSFTPGVPGTDCMAGTPASMILDLGSPAAPGGPAGPAPYNGHATVLDAVEFPVKVAMGIPIPTSASPTLLMESPSDNSIADISTNSQATPAAIAQDRTYQANLTVSGSSSFKSSMTATTVKPGYVGPGESITYTIAWANASTSTFLETSFVDVLPFLGDRRGTTGLVDAPVTLKSVSAAMDSAAQGNVIIEYTTDPAKDVEDAVNVVGNEHAATGVNWVKLTGSVPAGVTALRFTPENGLPPEFAGSATLEVGIPPLALSGSVNNNVATRLIAETGTNIVTSAGASRPLKSSAALIEGNVYRDLDFSKTLTAADQAWSTGANSIELRSAGQTVARVDVAADGSFSFPLVASGLYNVALVDGKHDGWEQILPNALDVQPEAQLDLTVLYQEGLNAPTLVDDTAAVSAGETVTINVTSNDSLVFPTFAGSTYSTDTVALSTAPVYGGTATLVAGGTQSKFTYAPSATWPAAFAGQTSYVDTFSYAWTNAQGERATARVNVTVYALPVATADAATVKDAVSTVDVLANDTGSSLTLGAAPTVPAGTNATVRYTAGKLEVTPTHSWAGSETTYTVPVTYSITDAQHKTASAVATITVQRPPVATGTTALGTIALGQSATADPAVLNPAALNPTTPVTILTQPAQGTASVNPDGTLTFSAGSATAGNYSFTAQFTDNLGQTLSKVYTVSVQGAPVATGASAIIALDGSHAFTAQVTTPGSITARAVTTQPIAGTVSITGNTITYAAGTAPAGTYTFAVTFTDNFGQDAVATYTVAVQAKPVVTGLTSSIIPMGDAHAFSPTVTTTGSISTVAVTTAPTGGSVSINTANEPTFTAGAAAAGDYSFTVTYTDNLGQTTAVAYTVTVQALPTATGEAATIGVGQTFTFPETVSTTGTITDRTITGQPSNGTATLAAGGLKFVAPNSAGDFATTVTYTDNVGQTVTATFTVTVLAKPVTNSPSAHIALGQSFTFSMQASSTGQIVNAVVTQAPLAGTATLTGNILTYAADSAPAGTYTTVVTYTDNVGQTATSTHTVTVHAPLAVTGETTVIIGQDGSHTFTAGVTPADDLVGVSVAAAPAAGHVTLDAAAHTASFDGANAAPGEYPFTVAYTDAYGQVTPVVYTVTIRERLTGSAQTATAGQLGTVRFDDAVTPATHITDRSITSANALGLFALDAGQVVFDTGSTETAAGVHTVQVKYTDDAGQTVTIEYSVTVQAKPVANGSTATVATGGTHTFARNVQSASTALSTNVEQPDEGSVVEDADGKLVFTAGDASVGDHTFRVTYTDEFDQAATATYTVTVQGPLVIAVESTQTIGEGKEAVFSPEITTTGTLKSTKVTSAPAGGTATVDASSGAVTYNATGATPGTYTFTVEYADNVDQVTTVTYTVTVQAKITAAGEESKAAEGGRIEFTETVTTTGTVAKREIVEQPAAGTAILGSVIYEAGNATPGKYSFVVRYTDNVGQTADATFTAIVQAKPVGKNINLTVPYGTERVIVDPVGAVTGENLQPLTAESFGQPNEGTVTLDHTGVLIFQPAAGFAGVANFTARVADDLGQSVQVAVTISVSAAPSSGHGTAPEGIAVTGGDTGSLWISAIVVLMLGAWLRLGFSSQGNTRRGKSGEDFQSEH</sequence>
<keyword evidence="1" id="KW-1133">Transmembrane helix</keyword>
<evidence type="ECO:0000313" key="3">
    <source>
        <dbReference type="EMBL" id="NIH53718.1"/>
    </source>
</evidence>
<feature type="chain" id="PRO_5030903322" description="Tandem-95 repeat protein" evidence="2">
    <location>
        <begin position="37"/>
        <end position="2291"/>
    </location>
</feature>